<evidence type="ECO:0000256" key="12">
    <source>
        <dbReference type="ARBA" id="ARBA00047364"/>
    </source>
</evidence>
<dbReference type="CDD" id="cd00814">
    <property type="entry name" value="MetRS_core"/>
    <property type="match status" value="1"/>
</dbReference>
<gene>
    <name evidence="13 15" type="primary">metG</name>
    <name evidence="15" type="ORF">HP555_02045</name>
</gene>
<dbReference type="CDD" id="cd02800">
    <property type="entry name" value="tRNA_bind_EcMetRS_like"/>
    <property type="match status" value="1"/>
</dbReference>
<evidence type="ECO:0000256" key="2">
    <source>
        <dbReference type="ARBA" id="ARBA00004496"/>
    </source>
</evidence>
<keyword evidence="4 13" id="KW-0963">Cytoplasm</keyword>
<dbReference type="NCBIfam" id="TIGR00398">
    <property type="entry name" value="metG"/>
    <property type="match status" value="1"/>
</dbReference>
<evidence type="ECO:0000256" key="7">
    <source>
        <dbReference type="ARBA" id="ARBA00022741"/>
    </source>
</evidence>
<dbReference type="SUPFAM" id="SSF52374">
    <property type="entry name" value="Nucleotidylyl transferase"/>
    <property type="match status" value="1"/>
</dbReference>
<dbReference type="InterPro" id="IPR012340">
    <property type="entry name" value="NA-bd_OB-fold"/>
</dbReference>
<dbReference type="PANTHER" id="PTHR43326">
    <property type="entry name" value="METHIONYL-TRNA SYNTHETASE"/>
    <property type="match status" value="1"/>
</dbReference>
<keyword evidence="9 13" id="KW-0694">RNA-binding</keyword>
<feature type="domain" description="TRNA-binding" evidence="14">
    <location>
        <begin position="542"/>
        <end position="646"/>
    </location>
</feature>
<dbReference type="FunFam" id="1.10.730.10:FF:000026">
    <property type="entry name" value="Methionine--tRNA ligase"/>
    <property type="match status" value="1"/>
</dbReference>
<dbReference type="CDD" id="cd07957">
    <property type="entry name" value="Anticodon_Ia_Met"/>
    <property type="match status" value="1"/>
</dbReference>
<feature type="short sequence motif" description="'HIGH' region" evidence="13">
    <location>
        <begin position="10"/>
        <end position="20"/>
    </location>
</feature>
<evidence type="ECO:0000256" key="1">
    <source>
        <dbReference type="ARBA" id="ARBA00003314"/>
    </source>
</evidence>
<dbReference type="InterPro" id="IPR015413">
    <property type="entry name" value="Methionyl/Leucyl_tRNA_Synth"/>
</dbReference>
<evidence type="ECO:0000259" key="14">
    <source>
        <dbReference type="PROSITE" id="PS50886"/>
    </source>
</evidence>
<dbReference type="GO" id="GO:0004825">
    <property type="term" value="F:methionine-tRNA ligase activity"/>
    <property type="evidence" value="ECO:0007669"/>
    <property type="project" value="UniProtKB-UniRule"/>
</dbReference>
<dbReference type="InterPro" id="IPR002547">
    <property type="entry name" value="tRNA-bd_dom"/>
</dbReference>
<keyword evidence="13" id="KW-0862">Zinc</keyword>
<feature type="binding site" evidence="13">
    <location>
        <position position="125"/>
    </location>
    <ligand>
        <name>Zn(2+)</name>
        <dbReference type="ChEBI" id="CHEBI:29105"/>
    </ligand>
</feature>
<comment type="similarity">
    <text evidence="13">Belongs to the class-I aminoacyl-tRNA synthetase family. MetG type 2A subfamily.</text>
</comment>
<evidence type="ECO:0000256" key="11">
    <source>
        <dbReference type="ARBA" id="ARBA00023146"/>
    </source>
</evidence>
<dbReference type="InterPro" id="IPR014758">
    <property type="entry name" value="Met-tRNA_synth"/>
</dbReference>
<evidence type="ECO:0000256" key="5">
    <source>
        <dbReference type="ARBA" id="ARBA00022555"/>
    </source>
</evidence>
<organism evidence="15 16">
    <name type="scientific">Desulfobulbus oligotrophicus</name>
    <dbReference type="NCBI Taxonomy" id="1909699"/>
    <lineage>
        <taxon>Bacteria</taxon>
        <taxon>Pseudomonadati</taxon>
        <taxon>Thermodesulfobacteriota</taxon>
        <taxon>Desulfobulbia</taxon>
        <taxon>Desulfobulbales</taxon>
        <taxon>Desulfobulbaceae</taxon>
        <taxon>Desulfobulbus</taxon>
    </lineage>
</organism>
<sequence length="646" mass="72390">MPTYVTTPIYYVNAMPHLGHAYTTIVADTYSRFRRLCGDDVRFQTGTDEHGEKIAEAAGRAGEAPRAYVDRVAAAFQATWPLLAVAPDHFIRTTDPDHIKTVQSILQQVYDAGDIYFSEYSGLYCRGCERFLTEKELVDGKCPDHQVEPSPITEQNYFFRMSRYQDWLIDHIKANPDFITPERYRNEVLSFLSDPLEDLCISRPTSRLTWGIPLPFDSNFVTYVWFDALINYLTGIGYPDGPDFNTYWAVAEHIIAKDILKPHGIYWPTMLRAMGLNPYQRLHVHGYWNVDATKMSKSLGNVVRPKELVDAFGVDTLRYFVLREMSFGLDASFSSDAILARHNADLANDLGNLFSRSLTMIDKYADGQVPEREAGTIIPDDRALMSAFTAAIIDYREHMDGFRFHKALQAVWEVISLLNRYIVTNAPWEMAKNPRQADRLRTVLYFLAESLWKIAVLLGPVMPETARKMTVALGMEQLFAAITIDNLQKWGEIPSGTVIDKGTPLFPRVEKNVEISAATPVRQPSAATVAVETTEGLISFDQFQSVDLRVAEIVAAEKVDKSKRLLKLTVRAPEERTIVAGIAEFYAPETLIGRRVIIVANLKPAKLMGIASQGMMLAAKEQQADGTEKLVIATVAAPVAAGSRVA</sequence>
<evidence type="ECO:0000256" key="3">
    <source>
        <dbReference type="ARBA" id="ARBA00011738"/>
    </source>
</evidence>
<dbReference type="NCBIfam" id="NF008900">
    <property type="entry name" value="PRK12267.1"/>
    <property type="match status" value="1"/>
</dbReference>
<feature type="short sequence motif" description="'KMSKS' region" evidence="13">
    <location>
        <begin position="294"/>
        <end position="298"/>
    </location>
</feature>
<dbReference type="Gene3D" id="1.10.730.10">
    <property type="entry name" value="Isoleucyl-tRNA Synthetase, Domain 1"/>
    <property type="match status" value="1"/>
</dbReference>
<comment type="catalytic activity">
    <reaction evidence="12 13">
        <text>tRNA(Met) + L-methionine + ATP = L-methionyl-tRNA(Met) + AMP + diphosphate</text>
        <dbReference type="Rhea" id="RHEA:13481"/>
        <dbReference type="Rhea" id="RHEA-COMP:9667"/>
        <dbReference type="Rhea" id="RHEA-COMP:9698"/>
        <dbReference type="ChEBI" id="CHEBI:30616"/>
        <dbReference type="ChEBI" id="CHEBI:33019"/>
        <dbReference type="ChEBI" id="CHEBI:57844"/>
        <dbReference type="ChEBI" id="CHEBI:78442"/>
        <dbReference type="ChEBI" id="CHEBI:78530"/>
        <dbReference type="ChEBI" id="CHEBI:456215"/>
        <dbReference type="EC" id="6.1.1.10"/>
    </reaction>
</comment>
<evidence type="ECO:0000313" key="15">
    <source>
        <dbReference type="EMBL" id="QQG64731.1"/>
    </source>
</evidence>
<keyword evidence="7 13" id="KW-0547">Nucleotide-binding</keyword>
<evidence type="ECO:0000313" key="16">
    <source>
        <dbReference type="Proteomes" id="UP000596092"/>
    </source>
</evidence>
<dbReference type="NCBIfam" id="TIGR00399">
    <property type="entry name" value="metG_C_term"/>
    <property type="match status" value="1"/>
</dbReference>
<comment type="subunit">
    <text evidence="3 13">Homodimer.</text>
</comment>
<dbReference type="SUPFAM" id="SSF50249">
    <property type="entry name" value="Nucleic acid-binding proteins"/>
    <property type="match status" value="1"/>
</dbReference>
<comment type="subcellular location">
    <subcellularLocation>
        <location evidence="2 13">Cytoplasm</location>
    </subcellularLocation>
</comment>
<reference evidence="15 16" key="1">
    <citation type="submission" date="2020-05" db="EMBL/GenBank/DDBJ databases">
        <title>Complete genome of Desulfobulbus oligotrophicus.</title>
        <authorList>
            <person name="Podar M."/>
        </authorList>
    </citation>
    <scope>NUCLEOTIDE SEQUENCE [LARGE SCALE GENOMIC DNA]</scope>
    <source>
        <strain evidence="15 16">Prop6</strain>
    </source>
</reference>
<dbReference type="KEGG" id="dog:HP555_02045"/>
<protein>
    <recommendedName>
        <fullName evidence="13">Methionine--tRNA ligase</fullName>
        <ecNumber evidence="13">6.1.1.10</ecNumber>
    </recommendedName>
    <alternativeName>
        <fullName evidence="13">Methionyl-tRNA synthetase</fullName>
        <shortName evidence="13">MetRS</shortName>
    </alternativeName>
</protein>
<dbReference type="InterPro" id="IPR041872">
    <property type="entry name" value="Anticodon_Met"/>
</dbReference>
<evidence type="ECO:0000256" key="6">
    <source>
        <dbReference type="ARBA" id="ARBA00022598"/>
    </source>
</evidence>
<dbReference type="Pfam" id="PF09334">
    <property type="entry name" value="tRNA-synt_1g"/>
    <property type="match status" value="2"/>
</dbReference>
<feature type="binding site" evidence="13">
    <location>
        <position position="128"/>
    </location>
    <ligand>
        <name>Zn(2+)</name>
        <dbReference type="ChEBI" id="CHEBI:29105"/>
    </ligand>
</feature>
<evidence type="ECO:0000256" key="10">
    <source>
        <dbReference type="ARBA" id="ARBA00022917"/>
    </source>
</evidence>
<dbReference type="InterPro" id="IPR004495">
    <property type="entry name" value="Met-tRNA-synth_bsu_C"/>
</dbReference>
<dbReference type="HAMAP" id="MF_01228">
    <property type="entry name" value="Met_tRNA_synth_type2"/>
    <property type="match status" value="1"/>
</dbReference>
<comment type="function">
    <text evidence="1 13">Is required not only for elongation of protein synthesis but also for the initiation of all mRNA translation through initiator tRNA(fMet) aminoacylation.</text>
</comment>
<accession>A0A7T6API2</accession>
<name>A0A7T6API2_9BACT</name>
<dbReference type="PRINTS" id="PR01041">
    <property type="entry name" value="TRNASYNTHMET"/>
</dbReference>
<dbReference type="GO" id="GO:0005524">
    <property type="term" value="F:ATP binding"/>
    <property type="evidence" value="ECO:0007669"/>
    <property type="project" value="UniProtKB-UniRule"/>
</dbReference>
<dbReference type="RefSeq" id="WP_199263564.1">
    <property type="nucleotide sequence ID" value="NZ_CP054140.1"/>
</dbReference>
<dbReference type="Gene3D" id="2.170.220.10">
    <property type="match status" value="1"/>
</dbReference>
<keyword evidence="5 13" id="KW-0820">tRNA-binding</keyword>
<dbReference type="GO" id="GO:0005737">
    <property type="term" value="C:cytoplasm"/>
    <property type="evidence" value="ECO:0007669"/>
    <property type="project" value="UniProtKB-SubCell"/>
</dbReference>
<dbReference type="FunFam" id="2.170.220.10:FF:000003">
    <property type="entry name" value="Methionine--tRNA ligase"/>
    <property type="match status" value="1"/>
</dbReference>
<dbReference type="EC" id="6.1.1.10" evidence="13"/>
<dbReference type="PANTHER" id="PTHR43326:SF1">
    <property type="entry name" value="METHIONINE--TRNA LIGASE, MITOCHONDRIAL"/>
    <property type="match status" value="1"/>
</dbReference>
<dbReference type="Pfam" id="PF19303">
    <property type="entry name" value="Anticodon_3"/>
    <property type="match status" value="1"/>
</dbReference>
<keyword evidence="6 13" id="KW-0436">Ligase</keyword>
<dbReference type="GO" id="GO:0000049">
    <property type="term" value="F:tRNA binding"/>
    <property type="evidence" value="ECO:0007669"/>
    <property type="project" value="UniProtKB-UniRule"/>
</dbReference>
<dbReference type="InterPro" id="IPR014729">
    <property type="entry name" value="Rossmann-like_a/b/a_fold"/>
</dbReference>
<evidence type="ECO:0000256" key="8">
    <source>
        <dbReference type="ARBA" id="ARBA00022840"/>
    </source>
</evidence>
<dbReference type="GO" id="GO:0006431">
    <property type="term" value="P:methionyl-tRNA aminoacylation"/>
    <property type="evidence" value="ECO:0007669"/>
    <property type="project" value="UniProtKB-UniRule"/>
</dbReference>
<evidence type="ECO:0000256" key="9">
    <source>
        <dbReference type="ARBA" id="ARBA00022884"/>
    </source>
</evidence>
<dbReference type="Proteomes" id="UP000596092">
    <property type="component" value="Chromosome"/>
</dbReference>
<evidence type="ECO:0000256" key="4">
    <source>
        <dbReference type="ARBA" id="ARBA00022490"/>
    </source>
</evidence>
<feature type="binding site" evidence="13">
    <location>
        <position position="142"/>
    </location>
    <ligand>
        <name>Zn(2+)</name>
        <dbReference type="ChEBI" id="CHEBI:29105"/>
    </ligand>
</feature>
<dbReference type="InterPro" id="IPR009080">
    <property type="entry name" value="tRNAsynth_Ia_anticodon-bd"/>
</dbReference>
<dbReference type="SUPFAM" id="SSF47323">
    <property type="entry name" value="Anticodon-binding domain of a subclass of class I aminoacyl-tRNA synthetases"/>
    <property type="match status" value="1"/>
</dbReference>
<keyword evidence="8 13" id="KW-0067">ATP-binding</keyword>
<dbReference type="FunFam" id="2.40.50.140:FF:000042">
    <property type="entry name" value="Methionine--tRNA ligase"/>
    <property type="match status" value="1"/>
</dbReference>
<comment type="caution">
    <text evidence="13">Lacks conserved residue(s) required for the propagation of feature annotation.</text>
</comment>
<dbReference type="Gene3D" id="2.40.50.140">
    <property type="entry name" value="Nucleic acid-binding proteins"/>
    <property type="match status" value="1"/>
</dbReference>
<dbReference type="GO" id="GO:0046872">
    <property type="term" value="F:metal ion binding"/>
    <property type="evidence" value="ECO:0007669"/>
    <property type="project" value="UniProtKB-KW"/>
</dbReference>
<dbReference type="PROSITE" id="PS50886">
    <property type="entry name" value="TRBD"/>
    <property type="match status" value="1"/>
</dbReference>
<keyword evidence="10 13" id="KW-0648">Protein biosynthesis</keyword>
<keyword evidence="13" id="KW-0479">Metal-binding</keyword>
<dbReference type="InterPro" id="IPR023457">
    <property type="entry name" value="Met-tRNA_synth_2"/>
</dbReference>
<feature type="binding site" evidence="13">
    <location>
        <position position="145"/>
    </location>
    <ligand>
        <name>Zn(2+)</name>
        <dbReference type="ChEBI" id="CHEBI:29105"/>
    </ligand>
</feature>
<proteinExistence type="inferred from homology"/>
<dbReference type="EMBL" id="CP054140">
    <property type="protein sequence ID" value="QQG64731.1"/>
    <property type="molecule type" value="Genomic_DNA"/>
</dbReference>
<dbReference type="Pfam" id="PF01588">
    <property type="entry name" value="tRNA_bind"/>
    <property type="match status" value="1"/>
</dbReference>
<keyword evidence="16" id="KW-1185">Reference proteome</keyword>
<comment type="cofactor">
    <cofactor evidence="13">
        <name>Zn(2+)</name>
        <dbReference type="ChEBI" id="CHEBI:29105"/>
    </cofactor>
    <text evidence="13">Binds 1 zinc ion per subunit.</text>
</comment>
<dbReference type="InterPro" id="IPR033911">
    <property type="entry name" value="MetRS_core"/>
</dbReference>
<dbReference type="AlphaFoldDB" id="A0A7T6API2"/>
<evidence type="ECO:0000256" key="13">
    <source>
        <dbReference type="HAMAP-Rule" id="MF_01228"/>
    </source>
</evidence>
<keyword evidence="11 13" id="KW-0030">Aminoacyl-tRNA synthetase</keyword>
<dbReference type="Gene3D" id="3.40.50.620">
    <property type="entry name" value="HUPs"/>
    <property type="match status" value="1"/>
</dbReference>